<evidence type="ECO:0000256" key="1">
    <source>
        <dbReference type="SAM" id="Phobius"/>
    </source>
</evidence>
<dbReference type="Proteomes" id="UP001500936">
    <property type="component" value="Unassembled WGS sequence"/>
</dbReference>
<feature type="transmembrane region" description="Helical" evidence="1">
    <location>
        <begin position="6"/>
        <end position="27"/>
    </location>
</feature>
<feature type="transmembrane region" description="Helical" evidence="1">
    <location>
        <begin position="160"/>
        <end position="179"/>
    </location>
</feature>
<feature type="transmembrane region" description="Helical" evidence="1">
    <location>
        <begin position="39"/>
        <end position="60"/>
    </location>
</feature>
<keyword evidence="1" id="KW-0472">Membrane</keyword>
<keyword evidence="1" id="KW-1133">Transmembrane helix</keyword>
<feature type="transmembrane region" description="Helical" evidence="1">
    <location>
        <begin position="185"/>
        <end position="202"/>
    </location>
</feature>
<feature type="transmembrane region" description="Helical" evidence="1">
    <location>
        <begin position="94"/>
        <end position="113"/>
    </location>
</feature>
<keyword evidence="3" id="KW-1185">Reference proteome</keyword>
<proteinExistence type="predicted"/>
<gene>
    <name evidence="2" type="ORF">GCM10023187_04310</name>
</gene>
<keyword evidence="1" id="KW-0812">Transmembrane</keyword>
<name>A0ABP8JUQ4_9BACT</name>
<evidence type="ECO:0000313" key="3">
    <source>
        <dbReference type="Proteomes" id="UP001500936"/>
    </source>
</evidence>
<dbReference type="RefSeq" id="WP_345263489.1">
    <property type="nucleotide sequence ID" value="NZ_BAABHB010000001.1"/>
</dbReference>
<reference evidence="3" key="1">
    <citation type="journal article" date="2019" name="Int. J. Syst. Evol. Microbiol.">
        <title>The Global Catalogue of Microorganisms (GCM) 10K type strain sequencing project: providing services to taxonomists for standard genome sequencing and annotation.</title>
        <authorList>
            <consortium name="The Broad Institute Genomics Platform"/>
            <consortium name="The Broad Institute Genome Sequencing Center for Infectious Disease"/>
            <person name="Wu L."/>
            <person name="Ma J."/>
        </authorList>
    </citation>
    <scope>NUCLEOTIDE SEQUENCE [LARGE SCALE GENOMIC DNA]</scope>
    <source>
        <strain evidence="3">JCM 17925</strain>
    </source>
</reference>
<accession>A0ABP8JUQ4</accession>
<dbReference type="EMBL" id="BAABHB010000001">
    <property type="protein sequence ID" value="GAA4396309.1"/>
    <property type="molecule type" value="Genomic_DNA"/>
</dbReference>
<organism evidence="2 3">
    <name type="scientific">Nibrella viscosa</name>
    <dbReference type="NCBI Taxonomy" id="1084524"/>
    <lineage>
        <taxon>Bacteria</taxon>
        <taxon>Pseudomonadati</taxon>
        <taxon>Bacteroidota</taxon>
        <taxon>Cytophagia</taxon>
        <taxon>Cytophagales</taxon>
        <taxon>Spirosomataceae</taxon>
        <taxon>Nibrella</taxon>
    </lineage>
</organism>
<protein>
    <recommendedName>
        <fullName evidence="4">DUF2306 domain-containing protein</fullName>
    </recommendedName>
</protein>
<evidence type="ECO:0000313" key="2">
    <source>
        <dbReference type="EMBL" id="GAA4396309.1"/>
    </source>
</evidence>
<comment type="caution">
    <text evidence="2">The sequence shown here is derived from an EMBL/GenBank/DDBJ whole genome shotgun (WGS) entry which is preliminary data.</text>
</comment>
<feature type="transmembrane region" description="Helical" evidence="1">
    <location>
        <begin position="66"/>
        <end position="82"/>
    </location>
</feature>
<feature type="transmembrane region" description="Helical" evidence="1">
    <location>
        <begin position="125"/>
        <end position="148"/>
    </location>
</feature>
<evidence type="ECO:0008006" key="4">
    <source>
        <dbReference type="Google" id="ProtNLM"/>
    </source>
</evidence>
<sequence>MALLHKLNIIVHVLFGTIALLIGLIALVNQNRPRRHIRFGRYFLYLLSVVVGTAFLGTFFFRSTPFLLMLTLLSGYGGYSGYRTVRRRERPATPYDIVIAVGALLTGLLYLAYVQQADSNWSPAVVYPTLSALVLITGYDLVKHIWLFDRLKTWWLYEHIYKLCSAYNAIVSAFTGTVLPQFKPYSQILPTVLCLLVIAYFIRKRAVRLTP</sequence>